<evidence type="ECO:0000256" key="2">
    <source>
        <dbReference type="ARBA" id="ARBA00008610"/>
    </source>
</evidence>
<dbReference type="PANTHER" id="PTHR34296">
    <property type="entry name" value="TRANSCRIPTIONAL ACTIVATOR PROTEIN MED"/>
    <property type="match status" value="1"/>
</dbReference>
<dbReference type="Gene3D" id="3.40.50.2300">
    <property type="match status" value="2"/>
</dbReference>
<comment type="subcellular location">
    <subcellularLocation>
        <location evidence="1">Cell membrane</location>
        <topology evidence="1">Lipid-anchor</topology>
    </subcellularLocation>
</comment>
<evidence type="ECO:0000256" key="1">
    <source>
        <dbReference type="ARBA" id="ARBA00004193"/>
    </source>
</evidence>
<dbReference type="AlphaFoldDB" id="D6XTB0"/>
<feature type="domain" description="ABC transporter substrate-binding protein PnrA-like" evidence="8">
    <location>
        <begin position="34"/>
        <end position="318"/>
    </location>
</feature>
<dbReference type="eggNOG" id="COG1744">
    <property type="taxonomic scope" value="Bacteria"/>
</dbReference>
<evidence type="ECO:0000256" key="7">
    <source>
        <dbReference type="SAM" id="SignalP"/>
    </source>
</evidence>
<evidence type="ECO:0000259" key="8">
    <source>
        <dbReference type="Pfam" id="PF02608"/>
    </source>
</evidence>
<dbReference type="EMBL" id="CP001791">
    <property type="protein sequence ID" value="ADH99046.1"/>
    <property type="molecule type" value="Genomic_DNA"/>
</dbReference>
<comment type="similarity">
    <text evidence="2">Belongs to the BMP lipoprotein family.</text>
</comment>
<dbReference type="InterPro" id="IPR003760">
    <property type="entry name" value="PnrA-like"/>
</dbReference>
<dbReference type="PANTHER" id="PTHR34296:SF2">
    <property type="entry name" value="ABC TRANSPORTER GUANOSINE-BINDING PROTEIN NUPN"/>
    <property type="match status" value="1"/>
</dbReference>
<organism evidence="9 10">
    <name type="scientific">Bacillus selenitireducens (strain ATCC 700615 / DSM 15326 / MLS10)</name>
    <dbReference type="NCBI Taxonomy" id="439292"/>
    <lineage>
        <taxon>Bacteria</taxon>
        <taxon>Bacillati</taxon>
        <taxon>Bacillota</taxon>
        <taxon>Bacilli</taxon>
        <taxon>Bacillales</taxon>
        <taxon>Bacillaceae</taxon>
        <taxon>Salisediminibacterium</taxon>
    </lineage>
</organism>
<feature type="signal peptide" evidence="7">
    <location>
        <begin position="1"/>
        <end position="21"/>
    </location>
</feature>
<keyword evidence="6 9" id="KW-0449">Lipoprotein</keyword>
<dbReference type="SUPFAM" id="SSF53822">
    <property type="entry name" value="Periplasmic binding protein-like I"/>
    <property type="match status" value="1"/>
</dbReference>
<keyword evidence="10" id="KW-1185">Reference proteome</keyword>
<dbReference type="Pfam" id="PF02608">
    <property type="entry name" value="Bmp"/>
    <property type="match status" value="1"/>
</dbReference>
<dbReference type="InterPro" id="IPR050957">
    <property type="entry name" value="BMP_lipoprotein"/>
</dbReference>
<evidence type="ECO:0000313" key="9">
    <source>
        <dbReference type="EMBL" id="ADH99046.1"/>
    </source>
</evidence>
<gene>
    <name evidence="9" type="ordered locus">Bsel_1534</name>
</gene>
<dbReference type="STRING" id="439292.Bsel_1534"/>
<accession>D6XTB0</accession>
<name>D6XTB0_BACIE</name>
<feature type="chain" id="PRO_5038878313" evidence="7">
    <location>
        <begin position="22"/>
        <end position="326"/>
    </location>
</feature>
<reference evidence="9" key="1">
    <citation type="submission" date="2009-10" db="EMBL/GenBank/DDBJ databases">
        <title>Complete sequence of Bacillus selenitireducens MLS10.</title>
        <authorList>
            <consortium name="US DOE Joint Genome Institute"/>
            <person name="Lucas S."/>
            <person name="Copeland A."/>
            <person name="Lapidus A."/>
            <person name="Glavina del Rio T."/>
            <person name="Dalin E."/>
            <person name="Tice H."/>
            <person name="Bruce D."/>
            <person name="Goodwin L."/>
            <person name="Pitluck S."/>
            <person name="Sims D."/>
            <person name="Brettin T."/>
            <person name="Detter J.C."/>
            <person name="Han C."/>
            <person name="Larimer F."/>
            <person name="Land M."/>
            <person name="Hauser L."/>
            <person name="Kyrpides N."/>
            <person name="Ovchinnikova G."/>
            <person name="Stolz J."/>
        </authorList>
    </citation>
    <scope>NUCLEOTIDE SEQUENCE [LARGE SCALE GENOMIC DNA]</scope>
    <source>
        <strain evidence="9">MLS10</strain>
    </source>
</reference>
<dbReference type="GO" id="GO:0005886">
    <property type="term" value="C:plasma membrane"/>
    <property type="evidence" value="ECO:0007669"/>
    <property type="project" value="UniProtKB-SubCell"/>
</dbReference>
<dbReference type="Proteomes" id="UP000000271">
    <property type="component" value="Chromosome"/>
</dbReference>
<protein>
    <submittedName>
        <fullName evidence="9">Basic membrane lipoprotein</fullName>
    </submittedName>
</protein>
<evidence type="ECO:0000313" key="10">
    <source>
        <dbReference type="Proteomes" id="UP000000271"/>
    </source>
</evidence>
<dbReference type="HOGENOM" id="CLU_038813_1_3_9"/>
<dbReference type="PROSITE" id="PS51257">
    <property type="entry name" value="PROKAR_LIPOPROTEIN"/>
    <property type="match status" value="1"/>
</dbReference>
<evidence type="ECO:0000256" key="4">
    <source>
        <dbReference type="ARBA" id="ARBA00022729"/>
    </source>
</evidence>
<keyword evidence="3" id="KW-1003">Cell membrane</keyword>
<evidence type="ECO:0000256" key="3">
    <source>
        <dbReference type="ARBA" id="ARBA00022475"/>
    </source>
</evidence>
<proteinExistence type="inferred from homology"/>
<dbReference type="InterPro" id="IPR028082">
    <property type="entry name" value="Peripla_BP_I"/>
</dbReference>
<dbReference type="RefSeq" id="WP_013172470.1">
    <property type="nucleotide sequence ID" value="NC_014219.1"/>
</dbReference>
<keyword evidence="5" id="KW-0472">Membrane</keyword>
<sequence length="326" mass="36278">MKQFTVFAQGIVILLFMTATAGCSNPVQSVDDLKVGLLLSHNVDDQGWNQEAYQSILRLQSEHDVTFIVKENIHAPSSIRQSVEELTNEEVDMIIGHSHMYESVFTEVADQHPDTHFVGLNAHLQGDNLTGLHFEGYAMGYFAGMLASEMSEAGKIGAIAAFPFQPEVRGFAEGAEFNKGNDIKVIIEFTESWTDVSRALAYFRLMEQSGVDIYYPAGDGFHVEVVEEIKASGLKAIGYVGDQIDLGEQVILTSTVQQVGAVYEYTIEEFKRDELNTGNLYFDFQENAISMGEYGSAVPDDVINWLEEHIDHYTDTGELPHERGND</sequence>
<dbReference type="KEGG" id="bse:Bsel_1534"/>
<keyword evidence="4 7" id="KW-0732">Signal</keyword>
<evidence type="ECO:0000256" key="5">
    <source>
        <dbReference type="ARBA" id="ARBA00023136"/>
    </source>
</evidence>
<evidence type="ECO:0000256" key="6">
    <source>
        <dbReference type="ARBA" id="ARBA00023288"/>
    </source>
</evidence>